<organism evidence="1 2">
    <name type="scientific">Paenibacillus mesotrionivorans</name>
    <dbReference type="NCBI Taxonomy" id="3160968"/>
    <lineage>
        <taxon>Bacteria</taxon>
        <taxon>Bacillati</taxon>
        <taxon>Bacillota</taxon>
        <taxon>Bacilli</taxon>
        <taxon>Bacillales</taxon>
        <taxon>Paenibacillaceae</taxon>
        <taxon>Paenibacillus</taxon>
    </lineage>
</organism>
<accession>A0ACC7P5W9</accession>
<gene>
    <name evidence="1" type="ORF">ACI1P1_22030</name>
</gene>
<sequence>MIVKDEEQWIGRCLASIRPYAGEIIVVDTGSHDQTAGIVQSLGGRILPFEWTGSFADARNFGLEHATGEWIMWLDADEEVDVQQASHLLELHQYKKSNLLAVEMIHFNGALHPHPDEAYRMVHHRLFRNGKGFYFTGDIHEQLSNSRTDMVQEVEQCEILPVTVLHYGYLEAVADTKHKFSRNFSILQKKLAEMHEPDPWLMYHLASEYYRKKDYNTAIDQLNLAIRMALAQGMLPPPLFYKLKYASLLEAKQFEAAWSGIDKAILLYPDYVDLHFYKGCILLQLGKAELALPTFEECLRLGDVHPHYMTLQGAGSFYTFYYLGLCYAQLKAPHKASQMYVKALERSPHFSEARQELERVRASEHSISCLVDSSSSAFLPDSMQPIADPYPVVIAARLTIGTMLIPGGNGPDRLDQWLKEWDAYADEWLIVDCGLQREEKAVARRYAHQLVVYNNSNSEWAKPGIVLRETASCEYFLWLHPADRLTPEASQELDALRQWLDAQDGRKMDAISFQLSWPNPETDDSTGWTVTRNRLVRKAAIADWNPQLEEFLLPPGALVQESGIRLQFDRGLGRKQLNTLSESS</sequence>
<name>A0ACC7P5W9_9BACL</name>
<keyword evidence="1" id="KW-0328">Glycosyltransferase</keyword>
<dbReference type="EMBL" id="JBJURJ010000016">
    <property type="protein sequence ID" value="MFM9330974.1"/>
    <property type="molecule type" value="Genomic_DNA"/>
</dbReference>
<dbReference type="Proteomes" id="UP001631969">
    <property type="component" value="Unassembled WGS sequence"/>
</dbReference>
<dbReference type="EC" id="2.4.-.-" evidence="1"/>
<evidence type="ECO:0000313" key="2">
    <source>
        <dbReference type="Proteomes" id="UP001631969"/>
    </source>
</evidence>
<protein>
    <submittedName>
        <fullName evidence="1">Glycosyltransferase</fullName>
        <ecNumber evidence="1">2.4.-.-</ecNumber>
    </submittedName>
</protein>
<evidence type="ECO:0000313" key="1">
    <source>
        <dbReference type="EMBL" id="MFM9330974.1"/>
    </source>
</evidence>
<reference evidence="1" key="1">
    <citation type="submission" date="2024-12" db="EMBL/GenBank/DDBJ databases">
        <authorList>
            <person name="Wu N."/>
        </authorList>
    </citation>
    <scope>NUCLEOTIDE SEQUENCE</scope>
    <source>
        <strain evidence="1">P15</strain>
    </source>
</reference>
<proteinExistence type="predicted"/>
<keyword evidence="2" id="KW-1185">Reference proteome</keyword>
<keyword evidence="1" id="KW-0808">Transferase</keyword>
<comment type="caution">
    <text evidence="1">The sequence shown here is derived from an EMBL/GenBank/DDBJ whole genome shotgun (WGS) entry which is preliminary data.</text>
</comment>